<dbReference type="InterPro" id="IPR020613">
    <property type="entry name" value="Thiolase_CS"/>
</dbReference>
<dbReference type="GO" id="GO:0044281">
    <property type="term" value="P:small molecule metabolic process"/>
    <property type="evidence" value="ECO:0007669"/>
    <property type="project" value="UniProtKB-ARBA"/>
</dbReference>
<comment type="similarity">
    <text evidence="1 5">Belongs to the thiolase-like superfamily. Thiolase family.</text>
</comment>
<dbReference type="PROSITE" id="PS00098">
    <property type="entry name" value="THIOLASE_1"/>
    <property type="match status" value="1"/>
</dbReference>
<dbReference type="Pfam" id="PF02803">
    <property type="entry name" value="Thiolase_C"/>
    <property type="match status" value="1"/>
</dbReference>
<dbReference type="InterPro" id="IPR002155">
    <property type="entry name" value="Thiolase"/>
</dbReference>
<dbReference type="OrthoDB" id="9764638at2"/>
<evidence type="ECO:0000259" key="6">
    <source>
        <dbReference type="Pfam" id="PF00108"/>
    </source>
</evidence>
<dbReference type="InterPro" id="IPR020617">
    <property type="entry name" value="Thiolase_C"/>
</dbReference>
<dbReference type="InterPro" id="IPR016039">
    <property type="entry name" value="Thiolase-like"/>
</dbReference>
<dbReference type="SUPFAM" id="SSF53901">
    <property type="entry name" value="Thiolase-like"/>
    <property type="match status" value="2"/>
</dbReference>
<dbReference type="InterPro" id="IPR020616">
    <property type="entry name" value="Thiolase_N"/>
</dbReference>
<dbReference type="PANTHER" id="PTHR18919:SF107">
    <property type="entry name" value="ACETYL-COA ACETYLTRANSFERASE, CYTOSOLIC"/>
    <property type="match status" value="1"/>
</dbReference>
<evidence type="ECO:0000259" key="7">
    <source>
        <dbReference type="Pfam" id="PF02803"/>
    </source>
</evidence>
<evidence type="ECO:0000256" key="4">
    <source>
        <dbReference type="PIRSR" id="PIRSR000429-1"/>
    </source>
</evidence>
<reference evidence="9" key="1">
    <citation type="submission" date="2016-11" db="EMBL/GenBank/DDBJ databases">
        <authorList>
            <person name="Varghese N."/>
            <person name="Submissions S."/>
        </authorList>
    </citation>
    <scope>NUCLEOTIDE SEQUENCE [LARGE SCALE GENOMIC DNA]</scope>
    <source>
        <strain evidence="9">DSM 16579</strain>
    </source>
</reference>
<dbReference type="PIRSF" id="PIRSF000429">
    <property type="entry name" value="Ac-CoA_Ac_transf"/>
    <property type="match status" value="1"/>
</dbReference>
<dbReference type="PROSITE" id="PS00737">
    <property type="entry name" value="THIOLASE_2"/>
    <property type="match status" value="1"/>
</dbReference>
<feature type="active site" description="Proton acceptor" evidence="4">
    <location>
        <position position="348"/>
    </location>
</feature>
<keyword evidence="3 5" id="KW-0012">Acyltransferase</keyword>
<dbReference type="NCBIfam" id="TIGR01930">
    <property type="entry name" value="AcCoA-C-Actrans"/>
    <property type="match status" value="1"/>
</dbReference>
<protein>
    <submittedName>
        <fullName evidence="8">Acetyl-CoA C-acetyltransferase</fullName>
    </submittedName>
</protein>
<evidence type="ECO:0000256" key="1">
    <source>
        <dbReference type="ARBA" id="ARBA00010982"/>
    </source>
</evidence>
<keyword evidence="9" id="KW-1185">Reference proteome</keyword>
<gene>
    <name evidence="8" type="ORF">SAMN02745753_00597</name>
</gene>
<feature type="active site" description="Proton acceptor" evidence="4">
    <location>
        <position position="378"/>
    </location>
</feature>
<dbReference type="PANTHER" id="PTHR18919">
    <property type="entry name" value="ACETYL-COA C-ACYLTRANSFERASE"/>
    <property type="match status" value="1"/>
</dbReference>
<dbReference type="PROSITE" id="PS00099">
    <property type="entry name" value="THIOLASE_3"/>
    <property type="match status" value="1"/>
</dbReference>
<evidence type="ECO:0000313" key="9">
    <source>
        <dbReference type="Proteomes" id="UP000184517"/>
    </source>
</evidence>
<dbReference type="RefSeq" id="WP_072838239.1">
    <property type="nucleotide sequence ID" value="NZ_FQVF01000003.1"/>
</dbReference>
<feature type="domain" description="Thiolase N-terminal" evidence="6">
    <location>
        <begin position="4"/>
        <end position="260"/>
    </location>
</feature>
<name>A0A1M4V9L5_9GAMM</name>
<dbReference type="InterPro" id="IPR020615">
    <property type="entry name" value="Thiolase_acyl_enz_int_AS"/>
</dbReference>
<dbReference type="Pfam" id="PF00108">
    <property type="entry name" value="Thiolase_N"/>
    <property type="match status" value="1"/>
</dbReference>
<dbReference type="GO" id="GO:0003988">
    <property type="term" value="F:acetyl-CoA C-acyltransferase activity"/>
    <property type="evidence" value="ECO:0007669"/>
    <property type="project" value="UniProtKB-ARBA"/>
</dbReference>
<feature type="active site" description="Acyl-thioester intermediate" evidence="4">
    <location>
        <position position="87"/>
    </location>
</feature>
<dbReference type="CDD" id="cd00751">
    <property type="entry name" value="thiolase"/>
    <property type="match status" value="1"/>
</dbReference>
<keyword evidence="2 5" id="KW-0808">Transferase</keyword>
<dbReference type="Proteomes" id="UP000184517">
    <property type="component" value="Unassembled WGS sequence"/>
</dbReference>
<evidence type="ECO:0000256" key="3">
    <source>
        <dbReference type="ARBA" id="ARBA00023315"/>
    </source>
</evidence>
<proteinExistence type="inferred from homology"/>
<dbReference type="EMBL" id="FQVF01000003">
    <property type="protein sequence ID" value="SHE65563.1"/>
    <property type="molecule type" value="Genomic_DNA"/>
</dbReference>
<dbReference type="InterPro" id="IPR020610">
    <property type="entry name" value="Thiolase_AS"/>
</dbReference>
<organism evidence="8 9">
    <name type="scientific">Marinomonas polaris DSM 16579</name>
    <dbReference type="NCBI Taxonomy" id="1122206"/>
    <lineage>
        <taxon>Bacteria</taxon>
        <taxon>Pseudomonadati</taxon>
        <taxon>Pseudomonadota</taxon>
        <taxon>Gammaproteobacteria</taxon>
        <taxon>Oceanospirillales</taxon>
        <taxon>Oceanospirillaceae</taxon>
        <taxon>Marinomonas</taxon>
    </lineage>
</organism>
<evidence type="ECO:0000256" key="2">
    <source>
        <dbReference type="ARBA" id="ARBA00022679"/>
    </source>
</evidence>
<evidence type="ECO:0000313" key="8">
    <source>
        <dbReference type="EMBL" id="SHE65563.1"/>
    </source>
</evidence>
<accession>A0A1M4V9L5</accession>
<dbReference type="AlphaFoldDB" id="A0A1M4V9L5"/>
<dbReference type="FunFam" id="3.40.47.10:FF:000010">
    <property type="entry name" value="Acetyl-CoA acetyltransferase (Thiolase)"/>
    <property type="match status" value="1"/>
</dbReference>
<sequence length="391" mass="40582">MKAVIVAAARTPIGAFNGALSSLSAVQLGTQLLSGMLAKQPILKDHIEEVILGQVLAAGCGQNPARQTAIHAGLPKHVSAMTINKVCGSGLKAVQLAAQAVLNGDASMVVAGGQESMSQAAHVLPNSRSGKKMGNWELLDSMVTDGLWDAFNDYHMGQTAENIANRWNISRQEQDAFAANSQQKAAQAQAAGRFVEEILPISIPQRKGEPVIVDADEQIRPDTTAESLGKLRAAFAKDGTVTAGNASTLNDGAAMVIVTSDVEAKRLGLPILAVIEAANGAGVDPEIMGTGPIAATQKVLKKANWQVSDLDLIEANEAFSVQALCVNKELGLDASKVNVNGGAVALGHPIGASGCRILVTLLHEMQRQDLKKGLATLCIGGGMGVALLVSR</sequence>
<dbReference type="STRING" id="1122206.SAMN02745753_00597"/>
<evidence type="ECO:0000256" key="5">
    <source>
        <dbReference type="RuleBase" id="RU003557"/>
    </source>
</evidence>
<dbReference type="Gene3D" id="3.40.47.10">
    <property type="match status" value="2"/>
</dbReference>
<feature type="domain" description="Thiolase C-terminal" evidence="7">
    <location>
        <begin position="270"/>
        <end position="390"/>
    </location>
</feature>